<dbReference type="InterPro" id="IPR018484">
    <property type="entry name" value="FGGY_N"/>
</dbReference>
<organism evidence="6 7">
    <name type="scientific">Olivibacter ginsenosidimutans</name>
    <dbReference type="NCBI Taxonomy" id="1176537"/>
    <lineage>
        <taxon>Bacteria</taxon>
        <taxon>Pseudomonadati</taxon>
        <taxon>Bacteroidota</taxon>
        <taxon>Sphingobacteriia</taxon>
        <taxon>Sphingobacteriales</taxon>
        <taxon>Sphingobacteriaceae</taxon>
        <taxon>Olivibacter</taxon>
    </lineage>
</organism>
<evidence type="ECO:0000256" key="2">
    <source>
        <dbReference type="ARBA" id="ARBA00022679"/>
    </source>
</evidence>
<proteinExistence type="inferred from homology"/>
<dbReference type="Proteomes" id="UP001501411">
    <property type="component" value="Unassembled WGS sequence"/>
</dbReference>
<comment type="caution">
    <text evidence="6">The sequence shown here is derived from an EMBL/GenBank/DDBJ whole genome shotgun (WGS) entry which is preliminary data.</text>
</comment>
<comment type="similarity">
    <text evidence="1">Belongs to the FGGY kinase family.</text>
</comment>
<evidence type="ECO:0000259" key="4">
    <source>
        <dbReference type="Pfam" id="PF00370"/>
    </source>
</evidence>
<reference evidence="7" key="1">
    <citation type="journal article" date="2019" name="Int. J. Syst. Evol. Microbiol.">
        <title>The Global Catalogue of Microorganisms (GCM) 10K type strain sequencing project: providing services to taxonomists for standard genome sequencing and annotation.</title>
        <authorList>
            <consortium name="The Broad Institute Genomics Platform"/>
            <consortium name="The Broad Institute Genome Sequencing Center for Infectious Disease"/>
            <person name="Wu L."/>
            <person name="Ma J."/>
        </authorList>
    </citation>
    <scope>NUCLEOTIDE SEQUENCE [LARGE SCALE GENOMIC DNA]</scope>
    <source>
        <strain evidence="7">JCM 18200</strain>
    </source>
</reference>
<keyword evidence="7" id="KW-1185">Reference proteome</keyword>
<dbReference type="EMBL" id="BAABIQ010000040">
    <property type="protein sequence ID" value="GAA4799440.1"/>
    <property type="molecule type" value="Genomic_DNA"/>
</dbReference>
<dbReference type="InterPro" id="IPR043129">
    <property type="entry name" value="ATPase_NBD"/>
</dbReference>
<dbReference type="Pfam" id="PF21546">
    <property type="entry name" value="FGGY_C_2"/>
    <property type="match status" value="1"/>
</dbReference>
<evidence type="ECO:0000256" key="3">
    <source>
        <dbReference type="ARBA" id="ARBA00022777"/>
    </source>
</evidence>
<dbReference type="PANTHER" id="PTHR10196">
    <property type="entry name" value="SUGAR KINASE"/>
    <property type="match status" value="1"/>
</dbReference>
<keyword evidence="3 6" id="KW-0418">Kinase</keyword>
<dbReference type="CDD" id="cd07772">
    <property type="entry name" value="ASKHA_NBD_FGGY_NaCK-like"/>
    <property type="match status" value="1"/>
</dbReference>
<evidence type="ECO:0000313" key="6">
    <source>
        <dbReference type="EMBL" id="GAA4799440.1"/>
    </source>
</evidence>
<gene>
    <name evidence="6" type="ORF">GCM10023231_30280</name>
</gene>
<dbReference type="Pfam" id="PF00370">
    <property type="entry name" value="FGGY_N"/>
    <property type="match status" value="1"/>
</dbReference>
<evidence type="ECO:0000256" key="1">
    <source>
        <dbReference type="ARBA" id="ARBA00009156"/>
    </source>
</evidence>
<dbReference type="Gene3D" id="3.30.420.40">
    <property type="match status" value="2"/>
</dbReference>
<protein>
    <submittedName>
        <fullName evidence="6">FGGY-family carbohydrate kinase</fullName>
    </submittedName>
</protein>
<keyword evidence="2" id="KW-0808">Transferase</keyword>
<name>A0ABP9BRV7_9SPHI</name>
<evidence type="ECO:0000259" key="5">
    <source>
        <dbReference type="Pfam" id="PF21546"/>
    </source>
</evidence>
<feature type="domain" description="Carbohydrate kinase FGGY N-terminal" evidence="4">
    <location>
        <begin position="24"/>
        <end position="216"/>
    </location>
</feature>
<accession>A0ABP9BRV7</accession>
<dbReference type="SUPFAM" id="SSF53067">
    <property type="entry name" value="Actin-like ATPase domain"/>
    <property type="match status" value="1"/>
</dbReference>
<dbReference type="GO" id="GO:0016301">
    <property type="term" value="F:kinase activity"/>
    <property type="evidence" value="ECO:0007669"/>
    <property type="project" value="UniProtKB-KW"/>
</dbReference>
<dbReference type="PANTHER" id="PTHR10196:SF69">
    <property type="entry name" value="GLYCEROL KINASE"/>
    <property type="match status" value="1"/>
</dbReference>
<sequence>MSCEPGATRNSQLTTHNYMKTPVIAVFDVGKTNKKLFLFDEHYKIVFERSARFTETVDEDGDPCENLASLRLSVFDSLHEVFRRPEFDIKAINFSTYGASFVYIDEHGKPLAPLYNYLKPYPEALKEKFYHTYGGEEAFALATASPVLGSLNSGMQLYRIKYEQPDLFRQLYKALHLPQYMSFLISGKVYTDMTSIGCHTNLWDFKHNRYHEWVTKEGVLDKLAPIVSADAVFPASFPGNNYAVGAGFHDSSAALIPYLVSFSKPFVLLSTGTWCISLNPFNEQALTVDDLRADCLCYIHYQGKPVKASRLFAGYEHEQQMKRIAAHFNVSPARLKNIAYDTNVTEALRERFKIEKKSTPQEQLAAFGQRELTLFNSEIEAYHQLMIDLVEAQVSSTQLAIGNSRVKRLFVDGGFGKNVIYMNLLAEAFPQLEVFAASMAQATAIGTALAIHQSWNSLPFPNDIIELKYYAPSHRKVS</sequence>
<evidence type="ECO:0000313" key="7">
    <source>
        <dbReference type="Proteomes" id="UP001501411"/>
    </source>
</evidence>
<dbReference type="InterPro" id="IPR049382">
    <property type="entry name" value="FGGY_C_2"/>
</dbReference>
<feature type="domain" description="Carbohydrate kinase FGGY C-terminal" evidence="5">
    <location>
        <begin position="264"/>
        <end position="453"/>
    </location>
</feature>